<dbReference type="RefSeq" id="WP_073551600.1">
    <property type="nucleotide sequence ID" value="NZ_CAWMVK010000022.1"/>
</dbReference>
<evidence type="ECO:0000313" key="3">
    <source>
        <dbReference type="Proteomes" id="UP000185984"/>
    </source>
</evidence>
<dbReference type="Proteomes" id="UP000185984">
    <property type="component" value="Unassembled WGS sequence"/>
</dbReference>
<dbReference type="EMBL" id="MRCC01000029">
    <property type="protein sequence ID" value="OKH21148.1"/>
    <property type="molecule type" value="Genomic_DNA"/>
</dbReference>
<keyword evidence="1" id="KW-0813">Transport</keyword>
<dbReference type="AlphaFoldDB" id="A0A1U7HC79"/>
<evidence type="ECO:0000313" key="2">
    <source>
        <dbReference type="EMBL" id="OKH21148.1"/>
    </source>
</evidence>
<comment type="subcellular location">
    <subcellularLocation>
        <location evidence="1">Cell membrane</location>
        <topology evidence="1">Multi-pass membrane protein</topology>
    </subcellularLocation>
</comment>
<dbReference type="STRING" id="247279.NIES1031_22120"/>
<keyword evidence="1" id="KW-0812">Transmembrane</keyword>
<name>A0A1U7HC79_9CHRO</name>
<dbReference type="Pfam" id="PF02592">
    <property type="entry name" value="Vut_1"/>
    <property type="match status" value="1"/>
</dbReference>
<dbReference type="GO" id="GO:0022857">
    <property type="term" value="F:transmembrane transporter activity"/>
    <property type="evidence" value="ECO:0007669"/>
    <property type="project" value="UniProtKB-UniRule"/>
</dbReference>
<dbReference type="PANTHER" id="PTHR34300:SF2">
    <property type="entry name" value="QUEUOSINE PRECURSOR TRANSPORTER-RELATED"/>
    <property type="match status" value="1"/>
</dbReference>
<reference evidence="2 3" key="1">
    <citation type="submission" date="2016-11" db="EMBL/GenBank/DDBJ databases">
        <title>Draft Genome Sequences of Nine Cyanobacterial Strains from Diverse Habitats.</title>
        <authorList>
            <person name="Zhu T."/>
            <person name="Hou S."/>
            <person name="Lu X."/>
            <person name="Hess W.R."/>
        </authorList>
    </citation>
    <scope>NUCLEOTIDE SEQUENCE [LARGE SCALE GENOMIC DNA]</scope>
    <source>
        <strain evidence="2 3">5.2 s.c.1</strain>
    </source>
</reference>
<organism evidence="2 3">
    <name type="scientific">Chroogloeocystis siderophila 5.2 s.c.1</name>
    <dbReference type="NCBI Taxonomy" id="247279"/>
    <lineage>
        <taxon>Bacteria</taxon>
        <taxon>Bacillati</taxon>
        <taxon>Cyanobacteriota</taxon>
        <taxon>Cyanophyceae</taxon>
        <taxon>Oscillatoriophycideae</taxon>
        <taxon>Chroococcales</taxon>
        <taxon>Chroococcaceae</taxon>
        <taxon>Chroogloeocystis</taxon>
    </lineage>
</organism>
<dbReference type="GO" id="GO:0005886">
    <property type="term" value="C:plasma membrane"/>
    <property type="evidence" value="ECO:0007669"/>
    <property type="project" value="UniProtKB-SubCell"/>
</dbReference>
<dbReference type="OrthoDB" id="9805479at2"/>
<keyword evidence="1" id="KW-0472">Membrane</keyword>
<keyword evidence="1" id="KW-1003">Cell membrane</keyword>
<feature type="transmembrane region" description="Helical" evidence="1">
    <location>
        <begin position="66"/>
        <end position="87"/>
    </location>
</feature>
<feature type="transmembrane region" description="Helical" evidence="1">
    <location>
        <begin position="42"/>
        <end position="59"/>
    </location>
</feature>
<sequence>MSKAYKHLDTIAALFVTVLLISNVTSTKIVTFGPFTFDGGTLLFPLSYIFGDVLTEVYGYARSRKVIWLGFFSALLMSVTFIVVGILPPAPDWQYQTAYNQILGLTPRIVAASLVAYFVGEFANSLTLAKLKLVTHGRWLWMRTIGSTLVGQILDTAIFILVAFSGVVPNNLLWTLIVSNYLFKCGVEILFTPVTYWTTGWLKQQEKEDYYDINTDFNPFHSG</sequence>
<comment type="caution">
    <text evidence="2">The sequence shown here is derived from an EMBL/GenBank/DDBJ whole genome shotgun (WGS) entry which is preliminary data.</text>
</comment>
<dbReference type="HAMAP" id="MF_02088">
    <property type="entry name" value="Q_prec_transport"/>
    <property type="match status" value="1"/>
</dbReference>
<feature type="transmembrane region" description="Helical" evidence="1">
    <location>
        <begin position="140"/>
        <end position="166"/>
    </location>
</feature>
<dbReference type="InterPro" id="IPR003744">
    <property type="entry name" value="YhhQ"/>
</dbReference>
<feature type="transmembrane region" description="Helical" evidence="1">
    <location>
        <begin position="99"/>
        <end position="119"/>
    </location>
</feature>
<keyword evidence="3" id="KW-1185">Reference proteome</keyword>
<comment type="function">
    <text evidence="1">Involved in the import of queuosine (Q) precursors, required for Q precursor salvage.</text>
</comment>
<feature type="transmembrane region" description="Helical" evidence="1">
    <location>
        <begin position="172"/>
        <end position="197"/>
    </location>
</feature>
<proteinExistence type="inferred from homology"/>
<protein>
    <recommendedName>
        <fullName evidence="1">Probable queuosine precursor transporter</fullName>
        <shortName evidence="1">Q precursor transporter</shortName>
    </recommendedName>
</protein>
<dbReference type="NCBIfam" id="TIGR00697">
    <property type="entry name" value="queuosine precursor transporter"/>
    <property type="match status" value="1"/>
</dbReference>
<dbReference type="PANTHER" id="PTHR34300">
    <property type="entry name" value="QUEUOSINE PRECURSOR TRANSPORTER-RELATED"/>
    <property type="match status" value="1"/>
</dbReference>
<comment type="similarity">
    <text evidence="1">Belongs to the vitamin uptake transporter (VUT/ECF) (TC 2.A.88) family. Q precursor transporter subfamily.</text>
</comment>
<accession>A0A1U7HC79</accession>
<evidence type="ECO:0000256" key="1">
    <source>
        <dbReference type="HAMAP-Rule" id="MF_02088"/>
    </source>
</evidence>
<gene>
    <name evidence="2" type="ORF">NIES1031_22120</name>
</gene>
<keyword evidence="1" id="KW-1133">Transmembrane helix</keyword>